<gene>
    <name evidence="3" type="ORF">FHR83_008268</name>
</gene>
<dbReference type="EMBL" id="JACHXF010000026">
    <property type="protein sequence ID" value="MBB3100543.1"/>
    <property type="molecule type" value="Genomic_DNA"/>
</dbReference>
<proteinExistence type="predicted"/>
<evidence type="ECO:0000259" key="2">
    <source>
        <dbReference type="Pfam" id="PF13569"/>
    </source>
</evidence>
<feature type="domain" description="DUF4132" evidence="2">
    <location>
        <begin position="863"/>
        <end position="1046"/>
    </location>
</feature>
<evidence type="ECO:0000313" key="3">
    <source>
        <dbReference type="EMBL" id="MBB3100543.1"/>
    </source>
</evidence>
<comment type="caution">
    <text evidence="3">The sequence shown here is derived from an EMBL/GenBank/DDBJ whole genome shotgun (WGS) entry which is preliminary data.</text>
</comment>
<sequence>MSFDLPEPWSSQLHPRRGGAGVRPVVPDPRAREVVDGQMRELPVFIPGVLASAFTDPALAAAGRAWLDREPSAPAEGAAVVALAGIHLDSGEHERHPWFADLWLSERGLPFAAEAVGAMFSMFVVDEGDAQPLRKIHRDGTETMGVRRRRVGEGGTWALYSDPHMLMLLRIRAALAAAPADVHAEAVSALAPLRALGPHARCATSVLVPSQSGWVAADWAEALAEPDRHDDRIRFLRGKSDFYRASLLLNAIGTPEQAATALAVSEALGAGWPGGYATLVDGLGPAAVPLLLRRLDELRPPMTERGKLIALLAVLPDDAALGGLIDRAGQSDVRRALIEATGRFPERALRLLAIPAGKPVLSGLLAGRVRADPALAERVAAGLTGAPAARIRECLAGVAGIAPAPPEALPPLLADPPWRRRRATPPVVLDLRALDAPDAVVWRSGEREEWLSTPFDLVGPGDWTAVAERLRRGETVDQRVAAEFFVAGPEETARSLLAEWKPVPTPGCGAWMRRIAARFEVDALPPLRHLARHDGVEGRALMQPFTAADVAWRMQARPSDRSRHALLARAWLDRHPEFAARYLLPRAFGPDGPARRAAQITLVSIVAAGHAEAIRSVAASYGPEAAAAVEELIVTEPTAILPGKLPAIPRWFDPAVLPPVRLRRPAEPADGPALVLPAGVLRELAMVFALHQPPTEPYPGVEIVREACEPADLARFAWAVFEAWLAAGANGRQGWALDALGLVGDDEVVRRLTPLIMEWPGQSGHARAVTGTGILAAIGTDVALTHLQRIVERSRFNGLRAAAQRQVAHVAETMGLTAEQLADRLVPDLGLDGDGGLTLDYGPRRFVVGFDEELRPFVTDGAGKRLKDLPRPGARDDAELATAASRRFTALKKEVRALAADQIRRLERAMVTGRRWPEEEFRRYFAGHPLVRHLARRLLWGRYDATGALTGGFRVAEDGTFADVRDDVTTIAGDEMVGVVHPVHLGAALPPWSEVFADYRIVQPFAQLGRETAALTPAEAAGCRITRFQGRRVPTGAVLGLERRGWRRERPLDGGVQVQITVSPIDGLEVVLDLDPGIAVGAVDLFPEQTLGELGYRGRVAALGDLDPAVVSEVLRDLESLT</sequence>
<evidence type="ECO:0000313" key="4">
    <source>
        <dbReference type="Proteomes" id="UP000590749"/>
    </source>
</evidence>
<organism evidence="3 4">
    <name type="scientific">Actinoplanes campanulatus</name>
    <dbReference type="NCBI Taxonomy" id="113559"/>
    <lineage>
        <taxon>Bacteria</taxon>
        <taxon>Bacillati</taxon>
        <taxon>Actinomycetota</taxon>
        <taxon>Actinomycetes</taxon>
        <taxon>Micromonosporales</taxon>
        <taxon>Micromonosporaceae</taxon>
        <taxon>Actinoplanes</taxon>
    </lineage>
</organism>
<dbReference type="RefSeq" id="WP_183226594.1">
    <property type="nucleotide sequence ID" value="NZ_BMPW01000027.1"/>
</dbReference>
<dbReference type="InterPro" id="IPR025406">
    <property type="entry name" value="DUF4132"/>
</dbReference>
<name>A0A7W5AQK0_9ACTN</name>
<keyword evidence="4" id="KW-1185">Reference proteome</keyword>
<protein>
    <recommendedName>
        <fullName evidence="2">DUF4132 domain-containing protein</fullName>
    </recommendedName>
</protein>
<dbReference type="AlphaFoldDB" id="A0A7W5AQK0"/>
<dbReference type="Pfam" id="PF13569">
    <property type="entry name" value="DUF4132"/>
    <property type="match status" value="1"/>
</dbReference>
<evidence type="ECO:0000256" key="1">
    <source>
        <dbReference type="SAM" id="MobiDB-lite"/>
    </source>
</evidence>
<dbReference type="Proteomes" id="UP000590749">
    <property type="component" value="Unassembled WGS sequence"/>
</dbReference>
<reference evidence="3 4" key="1">
    <citation type="submission" date="2020-08" db="EMBL/GenBank/DDBJ databases">
        <title>Genomic Encyclopedia of Type Strains, Phase III (KMG-III): the genomes of soil and plant-associated and newly described type strains.</title>
        <authorList>
            <person name="Whitman W."/>
        </authorList>
    </citation>
    <scope>NUCLEOTIDE SEQUENCE [LARGE SCALE GENOMIC DNA]</scope>
    <source>
        <strain evidence="3 4">CECT 3287</strain>
    </source>
</reference>
<feature type="region of interest" description="Disordered" evidence="1">
    <location>
        <begin position="1"/>
        <end position="25"/>
    </location>
</feature>
<accession>A0A7W5AQK0</accession>